<organism evidence="2 3">
    <name type="scientific">Solea senegalensis</name>
    <name type="common">Senegalese sole</name>
    <dbReference type="NCBI Taxonomy" id="28829"/>
    <lineage>
        <taxon>Eukaryota</taxon>
        <taxon>Metazoa</taxon>
        <taxon>Chordata</taxon>
        <taxon>Craniata</taxon>
        <taxon>Vertebrata</taxon>
        <taxon>Euteleostomi</taxon>
        <taxon>Actinopterygii</taxon>
        <taxon>Neopterygii</taxon>
        <taxon>Teleostei</taxon>
        <taxon>Neoteleostei</taxon>
        <taxon>Acanthomorphata</taxon>
        <taxon>Carangaria</taxon>
        <taxon>Pleuronectiformes</taxon>
        <taxon>Pleuronectoidei</taxon>
        <taxon>Soleidae</taxon>
        <taxon>Solea</taxon>
    </lineage>
</organism>
<name>A0AAV6SMX4_SOLSE</name>
<feature type="region of interest" description="Disordered" evidence="1">
    <location>
        <begin position="24"/>
        <end position="77"/>
    </location>
</feature>
<dbReference type="AlphaFoldDB" id="A0AAV6SMX4"/>
<evidence type="ECO:0000313" key="3">
    <source>
        <dbReference type="Proteomes" id="UP000693946"/>
    </source>
</evidence>
<evidence type="ECO:0000313" key="2">
    <source>
        <dbReference type="EMBL" id="KAG7518654.1"/>
    </source>
</evidence>
<keyword evidence="3" id="KW-1185">Reference proteome</keyword>
<proteinExistence type="predicted"/>
<comment type="caution">
    <text evidence="2">The sequence shown here is derived from an EMBL/GenBank/DDBJ whole genome shotgun (WGS) entry which is preliminary data.</text>
</comment>
<accession>A0AAV6SMX4</accession>
<feature type="compositionally biased region" description="Polar residues" evidence="1">
    <location>
        <begin position="53"/>
        <end position="74"/>
    </location>
</feature>
<gene>
    <name evidence="2" type="ORF">JOB18_040111</name>
</gene>
<evidence type="ECO:0000256" key="1">
    <source>
        <dbReference type="SAM" id="MobiDB-lite"/>
    </source>
</evidence>
<sequence length="193" mass="21443">MNKSNSEENPIEIKNLFFKGVLTKTNTRPSSRSGSPVSSVTSSVTSRSPFTSMTVTPQRPVTSLKSGSVVANPSSRPPLARGIGHRAWLDDLPEMWQLSGTLRSLKGEVFTSVQMHRLSLLEFVKCEAKSPEEAHHRPQPTSPPQAILHQENSQEKRPLSMAHNEAAWNIHLHSQCLQPYDGKLMTCFDEDSL</sequence>
<dbReference type="Proteomes" id="UP000693946">
    <property type="component" value="Linkage Group LG12"/>
</dbReference>
<feature type="compositionally biased region" description="Low complexity" evidence="1">
    <location>
        <begin position="28"/>
        <end position="52"/>
    </location>
</feature>
<reference evidence="2 3" key="1">
    <citation type="journal article" date="2021" name="Sci. Rep.">
        <title>Chromosome anchoring in Senegalese sole (Solea senegalensis) reveals sex-associated markers and genome rearrangements in flatfish.</title>
        <authorList>
            <person name="Guerrero-Cozar I."/>
            <person name="Gomez-Garrido J."/>
            <person name="Berbel C."/>
            <person name="Martinez-Blanch J.F."/>
            <person name="Alioto T."/>
            <person name="Claros M.G."/>
            <person name="Gagnaire P.A."/>
            <person name="Manchado M."/>
        </authorList>
    </citation>
    <scope>NUCLEOTIDE SEQUENCE [LARGE SCALE GENOMIC DNA]</scope>
    <source>
        <strain evidence="2">Sse05_10M</strain>
    </source>
</reference>
<protein>
    <submittedName>
        <fullName evidence="2">Uncharacterized protein</fullName>
    </submittedName>
</protein>
<dbReference type="EMBL" id="JAGKHQ010000004">
    <property type="protein sequence ID" value="KAG7518654.1"/>
    <property type="molecule type" value="Genomic_DNA"/>
</dbReference>